<dbReference type="InterPro" id="IPR036570">
    <property type="entry name" value="HORMA_dom_sf"/>
</dbReference>
<proteinExistence type="predicted"/>
<dbReference type="SUPFAM" id="SSF56019">
    <property type="entry name" value="The spindle assembly checkpoint protein mad2"/>
    <property type="match status" value="1"/>
</dbReference>
<dbReference type="PANTHER" id="PTHR11842:SF10">
    <property type="entry name" value="MITOTIC SPINDLE ASSEMBLY CHECKPOINT PROTEIN MAD2B"/>
    <property type="match status" value="1"/>
</dbReference>
<organism evidence="2 3">
    <name type="scientific">Porites lobata</name>
    <dbReference type="NCBI Taxonomy" id="104759"/>
    <lineage>
        <taxon>Eukaryota</taxon>
        <taxon>Metazoa</taxon>
        <taxon>Cnidaria</taxon>
        <taxon>Anthozoa</taxon>
        <taxon>Hexacorallia</taxon>
        <taxon>Scleractinia</taxon>
        <taxon>Fungiina</taxon>
        <taxon>Poritidae</taxon>
        <taxon>Porites</taxon>
    </lineage>
</organism>
<dbReference type="InterPro" id="IPR003511">
    <property type="entry name" value="HORMA_dom"/>
</dbReference>
<dbReference type="Proteomes" id="UP001159405">
    <property type="component" value="Unassembled WGS sequence"/>
</dbReference>
<gene>
    <name evidence="2" type="ORF">PLOB_00035010</name>
</gene>
<comment type="caution">
    <text evidence="2">The sequence shown here is derived from an EMBL/GenBank/DDBJ whole genome shotgun (WGS) entry which is preliminary data.</text>
</comment>
<dbReference type="PROSITE" id="PS50815">
    <property type="entry name" value="HORMA"/>
    <property type="match status" value="1"/>
</dbReference>
<keyword evidence="3" id="KW-1185">Reference proteome</keyword>
<dbReference type="InterPro" id="IPR045091">
    <property type="entry name" value="Mad2-like"/>
</dbReference>
<name>A0ABN8P3L9_9CNID</name>
<evidence type="ECO:0000313" key="2">
    <source>
        <dbReference type="EMBL" id="CAH3131251.1"/>
    </source>
</evidence>
<protein>
    <recommendedName>
        <fullName evidence="1">HORMA domain-containing protein</fullName>
    </recommendedName>
</protein>
<accession>A0ABN8P3L9</accession>
<sequence length="225" mass="25696">MQREESAEQTVDLLAVSGGVLCEFLEVAFHLILYIREVYPAIVFERRKKYNVPVQMCCHPDLNQYILDVLQMVKPLLEKGEVERIAMVISNNKFQPVERFVFEIGSPEESSAALSDDNFLLHTEKSLRGFLLKINTCDALLEPIPPGCTFSILVYTKESSFLKLQENRKAQEFPWVQADEENILMKESTLVPLKSSTTGILKMQLFVEECADKVEKSTEKTAQEQ</sequence>
<feature type="domain" description="HORMA" evidence="1">
    <location>
        <begin position="15"/>
        <end position="207"/>
    </location>
</feature>
<dbReference type="EMBL" id="CALNXK010000049">
    <property type="protein sequence ID" value="CAH3131251.1"/>
    <property type="molecule type" value="Genomic_DNA"/>
</dbReference>
<reference evidence="2 3" key="1">
    <citation type="submission" date="2022-05" db="EMBL/GenBank/DDBJ databases">
        <authorList>
            <consortium name="Genoscope - CEA"/>
            <person name="William W."/>
        </authorList>
    </citation>
    <scope>NUCLEOTIDE SEQUENCE [LARGE SCALE GENOMIC DNA]</scope>
</reference>
<dbReference type="PANTHER" id="PTHR11842">
    <property type="entry name" value="MITOTIC SPINDLE ASSEMBLY CHECKPOINT PROTEIN MAD2"/>
    <property type="match status" value="1"/>
</dbReference>
<dbReference type="Gene3D" id="3.30.900.10">
    <property type="entry name" value="HORMA domain"/>
    <property type="match status" value="1"/>
</dbReference>
<evidence type="ECO:0000259" key="1">
    <source>
        <dbReference type="PROSITE" id="PS50815"/>
    </source>
</evidence>
<evidence type="ECO:0000313" key="3">
    <source>
        <dbReference type="Proteomes" id="UP001159405"/>
    </source>
</evidence>
<dbReference type="Pfam" id="PF02301">
    <property type="entry name" value="HORMA"/>
    <property type="match status" value="1"/>
</dbReference>